<keyword evidence="3" id="KW-1185">Reference proteome</keyword>
<reference evidence="2 3" key="1">
    <citation type="journal article" date="2012" name="Science">
        <title>The Paleozoic origin of enzymatic lignin decomposition reconstructed from 31 fungal genomes.</title>
        <authorList>
            <person name="Floudas D."/>
            <person name="Binder M."/>
            <person name="Riley R."/>
            <person name="Barry K."/>
            <person name="Blanchette R.A."/>
            <person name="Henrissat B."/>
            <person name="Martinez A.T."/>
            <person name="Otillar R."/>
            <person name="Spatafora J.W."/>
            <person name="Yadav J.S."/>
            <person name="Aerts A."/>
            <person name="Benoit I."/>
            <person name="Boyd A."/>
            <person name="Carlson A."/>
            <person name="Copeland A."/>
            <person name="Coutinho P.M."/>
            <person name="de Vries R.P."/>
            <person name="Ferreira P."/>
            <person name="Findley K."/>
            <person name="Foster B."/>
            <person name="Gaskell J."/>
            <person name="Glotzer D."/>
            <person name="Gorecki P."/>
            <person name="Heitman J."/>
            <person name="Hesse C."/>
            <person name="Hori C."/>
            <person name="Igarashi K."/>
            <person name="Jurgens J.A."/>
            <person name="Kallen N."/>
            <person name="Kersten P."/>
            <person name="Kohler A."/>
            <person name="Kuees U."/>
            <person name="Kumar T.K.A."/>
            <person name="Kuo A."/>
            <person name="LaButti K."/>
            <person name="Larrondo L.F."/>
            <person name="Lindquist E."/>
            <person name="Ling A."/>
            <person name="Lombard V."/>
            <person name="Lucas S."/>
            <person name="Lundell T."/>
            <person name="Martin R."/>
            <person name="McLaughlin D.J."/>
            <person name="Morgenstern I."/>
            <person name="Morin E."/>
            <person name="Murat C."/>
            <person name="Nagy L.G."/>
            <person name="Nolan M."/>
            <person name="Ohm R.A."/>
            <person name="Patyshakuliyeva A."/>
            <person name="Rokas A."/>
            <person name="Ruiz-Duenas F.J."/>
            <person name="Sabat G."/>
            <person name="Salamov A."/>
            <person name="Samejima M."/>
            <person name="Schmutz J."/>
            <person name="Slot J.C."/>
            <person name="St John F."/>
            <person name="Stenlid J."/>
            <person name="Sun H."/>
            <person name="Sun S."/>
            <person name="Syed K."/>
            <person name="Tsang A."/>
            <person name="Wiebenga A."/>
            <person name="Young D."/>
            <person name="Pisabarro A."/>
            <person name="Eastwood D.C."/>
            <person name="Martin F."/>
            <person name="Cullen D."/>
            <person name="Grigoriev I.V."/>
            <person name="Hibbett D.S."/>
        </authorList>
    </citation>
    <scope>NUCLEOTIDE SEQUENCE [LARGE SCALE GENOMIC DNA]</scope>
    <source>
        <strain evidence="2 3">ATCC 11539</strain>
    </source>
</reference>
<name>S7RR76_GLOTA</name>
<dbReference type="HOGENOM" id="CLU_1019616_0_0_1"/>
<evidence type="ECO:0000256" key="1">
    <source>
        <dbReference type="SAM" id="MobiDB-lite"/>
    </source>
</evidence>
<feature type="region of interest" description="Disordered" evidence="1">
    <location>
        <begin position="163"/>
        <end position="186"/>
    </location>
</feature>
<organism evidence="2 3">
    <name type="scientific">Gloeophyllum trabeum (strain ATCC 11539 / FP-39264 / Madison 617)</name>
    <name type="common">Brown rot fungus</name>
    <dbReference type="NCBI Taxonomy" id="670483"/>
    <lineage>
        <taxon>Eukaryota</taxon>
        <taxon>Fungi</taxon>
        <taxon>Dikarya</taxon>
        <taxon>Basidiomycota</taxon>
        <taxon>Agaricomycotina</taxon>
        <taxon>Agaricomycetes</taxon>
        <taxon>Gloeophyllales</taxon>
        <taxon>Gloeophyllaceae</taxon>
        <taxon>Gloeophyllum</taxon>
    </lineage>
</organism>
<evidence type="ECO:0000313" key="2">
    <source>
        <dbReference type="EMBL" id="EPQ57120.1"/>
    </source>
</evidence>
<dbReference type="EMBL" id="KB469299">
    <property type="protein sequence ID" value="EPQ57120.1"/>
    <property type="molecule type" value="Genomic_DNA"/>
</dbReference>
<dbReference type="Proteomes" id="UP000030669">
    <property type="component" value="Unassembled WGS sequence"/>
</dbReference>
<accession>S7RR76</accession>
<dbReference type="KEGG" id="gtr:GLOTRDRAFT_92259"/>
<dbReference type="AlphaFoldDB" id="S7RR76"/>
<feature type="compositionally biased region" description="Polar residues" evidence="1">
    <location>
        <begin position="169"/>
        <end position="186"/>
    </location>
</feature>
<sequence>MEAAAIVGTVGTVLALAQTRPVWTKVTADSILQKVDKYRREGAQEVYDNKEIIDQVTLLDLIERHRYLAWQHDLLKSRNTQIWHVKEMYRCIKLLRITKGFRNDALRSSEYAKNNALGQYCALRTRAEESSAVPLAEALEVLDNQATTSRRRVEDLSSVLSTRSGSSTFVNSSDPARGTGSDTAGTLTQSDVQELDRALDQFENSVVQYGALLDQASAMLPTSSGEDLQSGQASLQYQDQCLQYRSSVNSFLSTGSGGYYQALQHDAEGRDGA</sequence>
<proteinExistence type="predicted"/>
<evidence type="ECO:0000313" key="3">
    <source>
        <dbReference type="Proteomes" id="UP000030669"/>
    </source>
</evidence>
<gene>
    <name evidence="2" type="ORF">GLOTRDRAFT_92259</name>
</gene>
<protein>
    <submittedName>
        <fullName evidence="2">Uncharacterized protein</fullName>
    </submittedName>
</protein>
<dbReference type="GeneID" id="19309371"/>
<dbReference type="RefSeq" id="XP_007864269.1">
    <property type="nucleotide sequence ID" value="XM_007866078.1"/>
</dbReference>